<accession>A0A371HZX6</accession>
<dbReference type="OrthoDB" id="1908272at2759"/>
<evidence type="ECO:0000313" key="2">
    <source>
        <dbReference type="Proteomes" id="UP000257109"/>
    </source>
</evidence>
<feature type="non-terminal residue" evidence="1">
    <location>
        <position position="1"/>
    </location>
</feature>
<evidence type="ECO:0008006" key="3">
    <source>
        <dbReference type="Google" id="ProtNLM"/>
    </source>
</evidence>
<proteinExistence type="predicted"/>
<sequence>MYEEITIRRTRGITANFPIAIGLHQEPALSPYLFTLVLDVLTEHIQESVHNSRIRNTMSKPEEDKS</sequence>
<organism evidence="1 2">
    <name type="scientific">Mucuna pruriens</name>
    <name type="common">Velvet bean</name>
    <name type="synonym">Dolichos pruriens</name>
    <dbReference type="NCBI Taxonomy" id="157652"/>
    <lineage>
        <taxon>Eukaryota</taxon>
        <taxon>Viridiplantae</taxon>
        <taxon>Streptophyta</taxon>
        <taxon>Embryophyta</taxon>
        <taxon>Tracheophyta</taxon>
        <taxon>Spermatophyta</taxon>
        <taxon>Magnoliopsida</taxon>
        <taxon>eudicotyledons</taxon>
        <taxon>Gunneridae</taxon>
        <taxon>Pentapetalae</taxon>
        <taxon>rosids</taxon>
        <taxon>fabids</taxon>
        <taxon>Fabales</taxon>
        <taxon>Fabaceae</taxon>
        <taxon>Papilionoideae</taxon>
        <taxon>50 kb inversion clade</taxon>
        <taxon>NPAAA clade</taxon>
        <taxon>indigoferoid/millettioid clade</taxon>
        <taxon>Phaseoleae</taxon>
        <taxon>Mucuna</taxon>
    </lineage>
</organism>
<protein>
    <recommendedName>
        <fullName evidence="3">Reverse transcriptase domain-containing protein</fullName>
    </recommendedName>
</protein>
<evidence type="ECO:0000313" key="1">
    <source>
        <dbReference type="EMBL" id="RDY08368.1"/>
    </source>
</evidence>
<dbReference type="EMBL" id="QJKJ01001291">
    <property type="protein sequence ID" value="RDY08368.1"/>
    <property type="molecule type" value="Genomic_DNA"/>
</dbReference>
<dbReference type="AlphaFoldDB" id="A0A371HZX6"/>
<gene>
    <name evidence="1" type="ORF">CR513_07411</name>
</gene>
<reference evidence="1" key="1">
    <citation type="submission" date="2018-05" db="EMBL/GenBank/DDBJ databases">
        <title>Draft genome of Mucuna pruriens seed.</title>
        <authorList>
            <person name="Nnadi N.E."/>
            <person name="Vos R."/>
            <person name="Hasami M.H."/>
            <person name="Devisetty U.K."/>
            <person name="Aguiy J.C."/>
        </authorList>
    </citation>
    <scope>NUCLEOTIDE SEQUENCE [LARGE SCALE GENOMIC DNA]</scope>
    <source>
        <strain evidence="1">JCA_2017</strain>
    </source>
</reference>
<dbReference type="Proteomes" id="UP000257109">
    <property type="component" value="Unassembled WGS sequence"/>
</dbReference>
<comment type="caution">
    <text evidence="1">The sequence shown here is derived from an EMBL/GenBank/DDBJ whole genome shotgun (WGS) entry which is preliminary data.</text>
</comment>
<name>A0A371HZX6_MUCPR</name>
<keyword evidence="2" id="KW-1185">Reference proteome</keyword>